<proteinExistence type="predicted"/>
<dbReference type="Proteomes" id="UP001441944">
    <property type="component" value="Unassembled WGS sequence"/>
</dbReference>
<organism evidence="3 4">
    <name type="scientific">Pseudophaeobacter arcticus</name>
    <dbReference type="NCBI Taxonomy" id="385492"/>
    <lineage>
        <taxon>Bacteria</taxon>
        <taxon>Pseudomonadati</taxon>
        <taxon>Pseudomonadota</taxon>
        <taxon>Alphaproteobacteria</taxon>
        <taxon>Rhodobacterales</taxon>
        <taxon>Paracoccaceae</taxon>
        <taxon>Pseudophaeobacter</taxon>
    </lineage>
</organism>
<evidence type="ECO:0000259" key="2">
    <source>
        <dbReference type="Pfam" id="PF14326"/>
    </source>
</evidence>
<comment type="caution">
    <text evidence="3">The sequence shown here is derived from an EMBL/GenBank/DDBJ whole genome shotgun (WGS) entry which is preliminary data.</text>
</comment>
<evidence type="ECO:0000256" key="1">
    <source>
        <dbReference type="SAM" id="MobiDB-lite"/>
    </source>
</evidence>
<feature type="compositionally biased region" description="Polar residues" evidence="1">
    <location>
        <begin position="53"/>
        <end position="72"/>
    </location>
</feature>
<dbReference type="InterPro" id="IPR025493">
    <property type="entry name" value="DUF4384"/>
</dbReference>
<evidence type="ECO:0000313" key="3">
    <source>
        <dbReference type="EMBL" id="GAA6197900.1"/>
    </source>
</evidence>
<feature type="region of interest" description="Disordered" evidence="1">
    <location>
        <begin position="194"/>
        <end position="223"/>
    </location>
</feature>
<keyword evidence="4" id="KW-1185">Reference proteome</keyword>
<dbReference type="RefSeq" id="WP_353401695.1">
    <property type="nucleotide sequence ID" value="NZ_BAABWU010000016.1"/>
</dbReference>
<dbReference type="Pfam" id="PF14326">
    <property type="entry name" value="DUF4384"/>
    <property type="match status" value="1"/>
</dbReference>
<feature type="region of interest" description="Disordered" evidence="1">
    <location>
        <begin position="45"/>
        <end position="96"/>
    </location>
</feature>
<reference evidence="3 4" key="1">
    <citation type="submission" date="2024-04" db="EMBL/GenBank/DDBJ databases">
        <title>Draft genome sequence of Pseudophaeobacter arcticus NBRC 116598.</title>
        <authorList>
            <person name="Miyakawa T."/>
            <person name="Kusuya Y."/>
            <person name="Miura T."/>
        </authorList>
    </citation>
    <scope>NUCLEOTIDE SEQUENCE [LARGE SCALE GENOMIC DNA]</scope>
    <source>
        <strain evidence="3 4">SU-CL00105</strain>
    </source>
</reference>
<accession>A0ABQ0APT8</accession>
<name>A0ABQ0APT8_9RHOB</name>
<sequence length="497" mass="51428">MKPPAASSALKPRAGLWSLGLGLSVAVHLVALAALMPFIDPDPVVQQPSPQSALTMEAQTVARSQAQEQTATPDPGKQVPAQGDSLAPGAVQETTAQASAPALLPVTAAAAQGDQLPSLAPPGVTAAVQAPDAPPAPARPLASQPALARPAAGLPLAARVAKLEPVPTQQPDLAATQTQAPPVNMVAEAAPDLIPASPAPAQGQSLAETATTPRQAAESPPRSEAITAALAFQGDGTKDLDPASIAAFQSFTRPGDPGSQAADLRDGLAGLLGAVPCSRLQVVFDPDTATLELRGHLPEDGLRQPVLAALQAQMGRDIALSDKMRLLPRPQCGALSGISTVGLPQSTDQITNPLLLGADAQARVLSYSGGEQLYFDLTAPDYPAYLYVDYFDAAGDVIHLSPNAQIPLILAEPKSAQRVGAKTPKDTGLQITVGPPYGQEIAVAFAASSPLYDGLRPLSEPAAAYLDFLRRKVAEKRDQDIDFKGEWVYFLIETQAK</sequence>
<protein>
    <recommendedName>
        <fullName evidence="2">DUF4384 domain-containing protein</fullName>
    </recommendedName>
</protein>
<evidence type="ECO:0000313" key="4">
    <source>
        <dbReference type="Proteomes" id="UP001441944"/>
    </source>
</evidence>
<dbReference type="EMBL" id="BAABWU010000016">
    <property type="protein sequence ID" value="GAA6197900.1"/>
    <property type="molecule type" value="Genomic_DNA"/>
</dbReference>
<feature type="domain" description="DUF4384" evidence="2">
    <location>
        <begin position="367"/>
        <end position="450"/>
    </location>
</feature>
<feature type="region of interest" description="Disordered" evidence="1">
    <location>
        <begin position="114"/>
        <end position="146"/>
    </location>
</feature>
<feature type="compositionally biased region" description="Polar residues" evidence="1">
    <location>
        <begin position="202"/>
        <end position="214"/>
    </location>
</feature>
<gene>
    <name evidence="3" type="ORF">NBRC116598_33450</name>
</gene>